<dbReference type="EMBL" id="NBTX02000001">
    <property type="protein sequence ID" value="PNL73927.1"/>
    <property type="molecule type" value="Genomic_DNA"/>
</dbReference>
<sequence length="106" mass="12265">MFLDEEFVGAMSMEWDIEYTNEFELWLAKLTKKEQIAVTTIVNLLKSYGPNHKIPASICLNSSKLKHMRELHIEYAGSPYQIFYVFDLTRFAILLLSGNKIGEEVC</sequence>
<organism evidence="1 2">
    <name type="scientific">Legionella anisa</name>
    <dbReference type="NCBI Taxonomy" id="28082"/>
    <lineage>
        <taxon>Bacteria</taxon>
        <taxon>Pseudomonadati</taxon>
        <taxon>Pseudomonadota</taxon>
        <taxon>Gammaproteobacteria</taxon>
        <taxon>Legionellales</taxon>
        <taxon>Legionellaceae</taxon>
        <taxon>Legionella</taxon>
    </lineage>
</organism>
<evidence type="ECO:0000313" key="2">
    <source>
        <dbReference type="Proteomes" id="UP000192511"/>
    </source>
</evidence>
<reference evidence="1" key="1">
    <citation type="submission" date="2017-12" db="EMBL/GenBank/DDBJ databases">
        <title>FDA dAtabase for Regulatory Grade micrObial Sequences (FDA-ARGOS): Supporting development and validation of Infectious Disease Dx tests.</title>
        <authorList>
            <person name="Kerrigan L."/>
            <person name="Tallon L.J."/>
            <person name="Sadzewicz L."/>
            <person name="Sengamalay N."/>
            <person name="Ott S."/>
            <person name="Godinez A."/>
            <person name="Nagaraj S."/>
            <person name="Vavikolanu K."/>
            <person name="Vyas G."/>
            <person name="Nadendla S."/>
            <person name="Aluvathingal J."/>
            <person name="Sichtig H."/>
        </authorList>
    </citation>
    <scope>NUCLEOTIDE SEQUENCE [LARGE SCALE GENOMIC DNA]</scope>
    <source>
        <strain evidence="1">FDAARGOS_200</strain>
    </source>
</reference>
<dbReference type="AlphaFoldDB" id="A0AAX0WZS1"/>
<gene>
    <name evidence="1" type="ORF">A6J39_000210</name>
</gene>
<name>A0AAX0WZS1_9GAMM</name>
<dbReference type="RefSeq" id="WP_058388569.1">
    <property type="nucleotide sequence ID" value="NZ_CBCRWC010000009.1"/>
</dbReference>
<dbReference type="InterPro" id="IPR009241">
    <property type="entry name" value="HigB-like"/>
</dbReference>
<dbReference type="Pfam" id="PF05973">
    <property type="entry name" value="Gp49"/>
    <property type="match status" value="1"/>
</dbReference>
<keyword evidence="2" id="KW-1185">Reference proteome</keyword>
<evidence type="ECO:0000313" key="1">
    <source>
        <dbReference type="EMBL" id="PNL73927.1"/>
    </source>
</evidence>
<comment type="caution">
    <text evidence="1">The sequence shown here is derived from an EMBL/GenBank/DDBJ whole genome shotgun (WGS) entry which is preliminary data.</text>
</comment>
<protein>
    <submittedName>
        <fullName evidence="1">Addiction module toxin RelE</fullName>
    </submittedName>
</protein>
<dbReference type="Proteomes" id="UP000192511">
    <property type="component" value="Unassembled WGS sequence"/>
</dbReference>
<accession>A0AAX0WZS1</accession>
<proteinExistence type="predicted"/>